<comment type="caution">
    <text evidence="1">The sequence shown here is derived from an EMBL/GenBank/DDBJ whole genome shotgun (WGS) entry which is preliminary data.</text>
</comment>
<gene>
    <name evidence="1" type="ORF">JOE61_003848</name>
</gene>
<dbReference type="RefSeq" id="WP_193667344.1">
    <property type="nucleotide sequence ID" value="NZ_JACDTV010000002.1"/>
</dbReference>
<evidence type="ECO:0000313" key="2">
    <source>
        <dbReference type="Proteomes" id="UP000732378"/>
    </source>
</evidence>
<sequence>MSSWPHITHRQATALAAFLHELRGDWDTAGIVAQIGYARDLAPGPDVAIAAIRAAMSATNRTPGVIPLQGEHWRTASSVVTRRPLEAHERCAICNQGQARCEQLAALPDDGHAFTPAGPRSAAVDETTGEVLHTRDPGEVLAQVRAELAARKPATTTEKELHHAQH</sequence>
<organism evidence="1 2">
    <name type="scientific">Nocardioides salarius</name>
    <dbReference type="NCBI Taxonomy" id="374513"/>
    <lineage>
        <taxon>Bacteria</taxon>
        <taxon>Bacillati</taxon>
        <taxon>Actinomycetota</taxon>
        <taxon>Actinomycetes</taxon>
        <taxon>Propionibacteriales</taxon>
        <taxon>Nocardioidaceae</taxon>
        <taxon>Nocardioides</taxon>
    </lineage>
</organism>
<evidence type="ECO:0000313" key="1">
    <source>
        <dbReference type="EMBL" id="MBM7510034.1"/>
    </source>
</evidence>
<dbReference type="Proteomes" id="UP000732378">
    <property type="component" value="Unassembled WGS sequence"/>
</dbReference>
<name>A0ABS2MFR3_9ACTN</name>
<proteinExistence type="predicted"/>
<reference evidence="1 2" key="1">
    <citation type="submission" date="2021-01" db="EMBL/GenBank/DDBJ databases">
        <title>Sequencing the genomes of 1000 actinobacteria strains.</title>
        <authorList>
            <person name="Klenk H.-P."/>
        </authorList>
    </citation>
    <scope>NUCLEOTIDE SEQUENCE [LARGE SCALE GENOMIC DNA]</scope>
    <source>
        <strain evidence="1 2">DSM 18239</strain>
    </source>
</reference>
<keyword evidence="2" id="KW-1185">Reference proteome</keyword>
<evidence type="ECO:0008006" key="3">
    <source>
        <dbReference type="Google" id="ProtNLM"/>
    </source>
</evidence>
<dbReference type="EMBL" id="JAFBBZ010000001">
    <property type="protein sequence ID" value="MBM7510034.1"/>
    <property type="molecule type" value="Genomic_DNA"/>
</dbReference>
<protein>
    <recommendedName>
        <fullName evidence="3">4Fe-4S Wbl-type domain-containing protein</fullName>
    </recommendedName>
</protein>
<accession>A0ABS2MFR3</accession>